<evidence type="ECO:0000256" key="7">
    <source>
        <dbReference type="RuleBase" id="RU000471"/>
    </source>
</evidence>
<evidence type="ECO:0000256" key="1">
    <source>
        <dbReference type="ARBA" id="ARBA00004141"/>
    </source>
</evidence>
<name>A0A3G2WI63_9ECHI</name>
<gene>
    <name evidence="10" type="primary">nad1</name>
</gene>
<dbReference type="EC" id="7.1.1.2" evidence="8"/>
<dbReference type="GO" id="GO:0005743">
    <property type="term" value="C:mitochondrial inner membrane"/>
    <property type="evidence" value="ECO:0007669"/>
    <property type="project" value="UniProtKB-SubCell"/>
</dbReference>
<dbReference type="PANTHER" id="PTHR11432:SF3">
    <property type="entry name" value="NADH-UBIQUINONE OXIDOREDUCTASE CHAIN 1"/>
    <property type="match status" value="1"/>
</dbReference>
<evidence type="ECO:0000256" key="2">
    <source>
        <dbReference type="ARBA" id="ARBA00010535"/>
    </source>
</evidence>
<feature type="transmembrane region" description="Helical" evidence="9">
    <location>
        <begin position="117"/>
        <end position="139"/>
    </location>
</feature>
<feature type="transmembrane region" description="Helical" evidence="9">
    <location>
        <begin position="245"/>
        <end position="263"/>
    </location>
</feature>
<feature type="transmembrane region" description="Helical" evidence="9">
    <location>
        <begin position="311"/>
        <end position="332"/>
    </location>
</feature>
<dbReference type="GO" id="GO:0003954">
    <property type="term" value="F:NADH dehydrogenase activity"/>
    <property type="evidence" value="ECO:0007669"/>
    <property type="project" value="TreeGrafter"/>
</dbReference>
<organism evidence="10">
    <name type="scientific">Ophionotus victoriae</name>
    <dbReference type="NCBI Taxonomy" id="667017"/>
    <lineage>
        <taxon>Eukaryota</taxon>
        <taxon>Metazoa</taxon>
        <taxon>Echinodermata</taxon>
        <taxon>Eleutherozoa</taxon>
        <taxon>Asterozoa</taxon>
        <taxon>Ophiuroidea</taxon>
        <taxon>Myophiuroidea</taxon>
        <taxon>Metophiurida</taxon>
        <taxon>Ophintegrida</taxon>
        <taxon>Amphilepidida</taxon>
        <taxon>Ophiurina</taxon>
        <taxon>Chilophiurina</taxon>
        <taxon>Ophiuridae</taxon>
        <taxon>Ophiurinae</taxon>
        <taxon>Ophionotus</taxon>
    </lineage>
</organism>
<keyword evidence="4 7" id="KW-0812">Transmembrane</keyword>
<comment type="catalytic activity">
    <reaction evidence="8">
        <text>a ubiquinone + NADH + 5 H(+)(in) = a ubiquinol + NAD(+) + 4 H(+)(out)</text>
        <dbReference type="Rhea" id="RHEA:29091"/>
        <dbReference type="Rhea" id="RHEA-COMP:9565"/>
        <dbReference type="Rhea" id="RHEA-COMP:9566"/>
        <dbReference type="ChEBI" id="CHEBI:15378"/>
        <dbReference type="ChEBI" id="CHEBI:16389"/>
        <dbReference type="ChEBI" id="CHEBI:17976"/>
        <dbReference type="ChEBI" id="CHEBI:57540"/>
        <dbReference type="ChEBI" id="CHEBI:57945"/>
        <dbReference type="EC" id="7.1.1.2"/>
    </reaction>
</comment>
<dbReference type="GO" id="GO:0008137">
    <property type="term" value="F:NADH dehydrogenase (ubiquinone) activity"/>
    <property type="evidence" value="ECO:0007669"/>
    <property type="project" value="UniProtKB-EC"/>
</dbReference>
<keyword evidence="6 9" id="KW-0472">Membrane</keyword>
<geneLocation type="mitochondrion" evidence="10"/>
<evidence type="ECO:0000256" key="3">
    <source>
        <dbReference type="ARBA" id="ARBA00021009"/>
    </source>
</evidence>
<dbReference type="EMBL" id="MH671881">
    <property type="protein sequence ID" value="AYO99646.1"/>
    <property type="molecule type" value="Genomic_DNA"/>
</dbReference>
<dbReference type="InterPro" id="IPR018086">
    <property type="entry name" value="NADH_UbQ_OxRdtase_su1_CS"/>
</dbReference>
<keyword evidence="7" id="KW-0520">NAD</keyword>
<protein>
    <recommendedName>
        <fullName evidence="3 8">NADH-ubiquinone oxidoreductase chain 1</fullName>
        <ecNumber evidence="8">7.1.1.2</ecNumber>
    </recommendedName>
</protein>
<evidence type="ECO:0000256" key="5">
    <source>
        <dbReference type="ARBA" id="ARBA00022989"/>
    </source>
</evidence>
<keyword evidence="8 10" id="KW-0496">Mitochondrion</keyword>
<dbReference type="PROSITE" id="PS00667">
    <property type="entry name" value="COMPLEX1_ND1_1"/>
    <property type="match status" value="1"/>
</dbReference>
<keyword evidence="5 9" id="KW-1133">Transmembrane helix</keyword>
<dbReference type="PROSITE" id="PS00668">
    <property type="entry name" value="COMPLEX1_ND1_2"/>
    <property type="match status" value="1"/>
</dbReference>
<evidence type="ECO:0000256" key="4">
    <source>
        <dbReference type="ARBA" id="ARBA00022692"/>
    </source>
</evidence>
<comment type="similarity">
    <text evidence="2 7">Belongs to the complex I subunit 1 family.</text>
</comment>
<reference evidence="10" key="1">
    <citation type="journal article" date="2018" name="Mol. Phylogenet. Evol.">
        <title>Conservation of mitochondrial genome arrangements in brittle stars (Echinodermata, Ophiuroidea).</title>
        <authorList>
            <person name="Galaska M.P."/>
            <person name="Li Y."/>
            <person name="Kocot K.M."/>
            <person name="Mahon A.R."/>
            <person name="Halanych K.M."/>
        </authorList>
    </citation>
    <scope>NUCLEOTIDE SEQUENCE</scope>
    <source>
        <strain evidence="10">Op362.1C.08</strain>
    </source>
</reference>
<feature type="transmembrane region" description="Helical" evidence="9">
    <location>
        <begin position="187"/>
        <end position="208"/>
    </location>
</feature>
<dbReference type="InterPro" id="IPR001694">
    <property type="entry name" value="NADH_UbQ_OxRdtase_su1/FPO"/>
</dbReference>
<accession>A0A3G2WI63</accession>
<evidence type="ECO:0000256" key="9">
    <source>
        <dbReference type="SAM" id="Phobius"/>
    </source>
</evidence>
<proteinExistence type="inferred from homology"/>
<dbReference type="GO" id="GO:0009060">
    <property type="term" value="P:aerobic respiration"/>
    <property type="evidence" value="ECO:0007669"/>
    <property type="project" value="TreeGrafter"/>
</dbReference>
<sequence length="336" mass="37614">MLNILQNIFNHNFNVIILILNLILFIIPVLVAVALLTLLERKTLGYMQFRKGPNLVGPLGLLQPFADGLKLFIKENFMPSSSNPLFFILAPPLFFFLAILLWSVASVNSSGVNITLSLLFIITFSSLSVYAILGAGWASNSKYALLGALRAVAQAISYEVSFGLILLPLIFIVGGWSLFSFSSTQNLGVWLLLPCFPLFVMWFISTLAETNRTPFDLAEGESELVSGYNVEYAGAPFALFFIGEYANIIFINLITTLLFLGTFSEPTNLVAINIIFIVSKTMILVFSFLWIRASFPRIRYDQLMNLMWKSFLPLSISLLILYFILIISFLAIPPHY</sequence>
<comment type="subcellular location">
    <subcellularLocation>
        <location evidence="1">Membrane</location>
        <topology evidence="1">Multi-pass membrane protein</topology>
    </subcellularLocation>
    <subcellularLocation>
        <location evidence="7">Mitochondrion inner membrane</location>
        <topology evidence="7">Multi-pass membrane protein</topology>
    </subcellularLocation>
</comment>
<dbReference type="HAMAP" id="MF_01350">
    <property type="entry name" value="NDH1_NuoH"/>
    <property type="match status" value="1"/>
</dbReference>
<dbReference type="Pfam" id="PF00146">
    <property type="entry name" value="NADHdh"/>
    <property type="match status" value="1"/>
</dbReference>
<evidence type="ECO:0000313" key="10">
    <source>
        <dbReference type="EMBL" id="AYO99646.1"/>
    </source>
</evidence>
<dbReference type="AlphaFoldDB" id="A0A3G2WI63"/>
<dbReference type="PANTHER" id="PTHR11432">
    <property type="entry name" value="NADH DEHYDROGENASE SUBUNIT 1"/>
    <property type="match status" value="1"/>
</dbReference>
<feature type="transmembrane region" description="Helical" evidence="9">
    <location>
        <begin position="12"/>
        <end position="35"/>
    </location>
</feature>
<keyword evidence="8" id="KW-0830">Ubiquinone</keyword>
<feature type="transmembrane region" description="Helical" evidence="9">
    <location>
        <begin position="85"/>
        <end position="105"/>
    </location>
</feature>
<evidence type="ECO:0000256" key="8">
    <source>
        <dbReference type="RuleBase" id="RU000473"/>
    </source>
</evidence>
<feature type="transmembrane region" description="Helical" evidence="9">
    <location>
        <begin position="160"/>
        <end position="181"/>
    </location>
</feature>
<evidence type="ECO:0000256" key="6">
    <source>
        <dbReference type="ARBA" id="ARBA00023136"/>
    </source>
</evidence>
<feature type="transmembrane region" description="Helical" evidence="9">
    <location>
        <begin position="269"/>
        <end position="291"/>
    </location>
</feature>